<protein>
    <submittedName>
        <fullName evidence="2">Uncharacterized protein</fullName>
    </submittedName>
</protein>
<sequence length="104" mass="11103">MITPPSSPGIDSHQPHVTVPHQAMIPPSPVPSLPPSHQTDKFDPTSLSDKALLVEDYSSVPPPPECASMADAGVVPHENAAVHDDITLFPPLCSPNDFFKLHPL</sequence>
<dbReference type="AlphaFoldDB" id="A0A7R9W9G7"/>
<reference evidence="2" key="1">
    <citation type="submission" date="2021-01" db="EMBL/GenBank/DDBJ databases">
        <authorList>
            <person name="Corre E."/>
            <person name="Pelletier E."/>
            <person name="Niang G."/>
            <person name="Scheremetjew M."/>
            <person name="Finn R."/>
            <person name="Kale V."/>
            <person name="Holt S."/>
            <person name="Cochrane G."/>
            <person name="Meng A."/>
            <person name="Brown T."/>
            <person name="Cohen L."/>
        </authorList>
    </citation>
    <scope>NUCLEOTIDE SEQUENCE</scope>
    <source>
        <strain evidence="2">CCMP147</strain>
    </source>
</reference>
<proteinExistence type="predicted"/>
<evidence type="ECO:0000313" key="2">
    <source>
        <dbReference type="EMBL" id="CAD8318039.1"/>
    </source>
</evidence>
<gene>
    <name evidence="2" type="ORF">TDUB1175_LOCUS16834</name>
</gene>
<dbReference type="EMBL" id="HBED01033577">
    <property type="protein sequence ID" value="CAD8318039.1"/>
    <property type="molecule type" value="Transcribed_RNA"/>
</dbReference>
<accession>A0A7R9W9G7</accession>
<evidence type="ECO:0000256" key="1">
    <source>
        <dbReference type="SAM" id="MobiDB-lite"/>
    </source>
</evidence>
<organism evidence="2">
    <name type="scientific">Pseudictyota dubia</name>
    <dbReference type="NCBI Taxonomy" id="2749911"/>
    <lineage>
        <taxon>Eukaryota</taxon>
        <taxon>Sar</taxon>
        <taxon>Stramenopiles</taxon>
        <taxon>Ochrophyta</taxon>
        <taxon>Bacillariophyta</taxon>
        <taxon>Mediophyceae</taxon>
        <taxon>Biddulphiophycidae</taxon>
        <taxon>Eupodiscales</taxon>
        <taxon>Odontellaceae</taxon>
        <taxon>Pseudictyota</taxon>
    </lineage>
</organism>
<name>A0A7R9W9G7_9STRA</name>
<feature type="region of interest" description="Disordered" evidence="1">
    <location>
        <begin position="1"/>
        <end position="47"/>
    </location>
</feature>